<dbReference type="InterPro" id="IPR050411">
    <property type="entry name" value="AlphaKG_dependent_hydroxylases"/>
</dbReference>
<dbReference type="EC" id="1.14.11.8" evidence="5"/>
<dbReference type="GO" id="GO:0050353">
    <property type="term" value="F:trimethyllysine dioxygenase activity"/>
    <property type="evidence" value="ECO:0007669"/>
    <property type="project" value="UniProtKB-EC"/>
</dbReference>
<dbReference type="CDD" id="cd00250">
    <property type="entry name" value="CAS_like"/>
    <property type="match status" value="1"/>
</dbReference>
<dbReference type="EMBL" id="KV453927">
    <property type="protein sequence ID" value="ODV74818.1"/>
    <property type="molecule type" value="Genomic_DNA"/>
</dbReference>
<dbReference type="NCBIfam" id="TIGR02410">
    <property type="entry name" value="carnitine_TMLD"/>
    <property type="match status" value="1"/>
</dbReference>
<evidence type="ECO:0000256" key="11">
    <source>
        <dbReference type="ARBA" id="ARBA00030363"/>
    </source>
</evidence>
<evidence type="ECO:0000256" key="14">
    <source>
        <dbReference type="ARBA" id="ARBA00046008"/>
    </source>
</evidence>
<dbReference type="GeneID" id="30990658"/>
<evidence type="ECO:0000313" key="20">
    <source>
        <dbReference type="Proteomes" id="UP000094389"/>
    </source>
</evidence>
<sequence>MSTLTISSAAKGSDVVTITTGDGKTHEYLNFWLRDNCTCPRCFSEATYQRLVDTYKIAEDVHPDQVATTANSLKIVWNDGHVSTFSSEWLQLHTKEYTAPSPKKEELYPERVLWTRATIANNKPTVPYEAVISGDHKQLLDNIHSYGFSFIHGVPVTAEATEEMCNKFLPIRHTHYGGFWDFTSDLSMKDTAYSDIEIPSHTDGTYWEYTPYLQLFHLLFHDGTGGETTVVDSFKCARDFKEEFPEEYKLLSEVEVECHSLGDVHLVQRKPVLIHDKNGELVQVSWNNSDRSTNYHLDNDTLKKLYSALRKWNTVINRPENVFWQQLVPGEILIFDNWRVFHARMGTTTGKRRMCGAYFDRDDFLSSLRRFNATSEEDLYKRST</sequence>
<dbReference type="FunFam" id="3.30.2020.30:FF:000002">
    <property type="entry name" value="Putative gamma-butyrobetaine dioxygenase"/>
    <property type="match status" value="1"/>
</dbReference>
<evidence type="ECO:0000256" key="6">
    <source>
        <dbReference type="ARBA" id="ARBA00022723"/>
    </source>
</evidence>
<dbReference type="FunFam" id="3.60.130.10:FF:000001">
    <property type="entry name" value="Trimethyllysine dioxygenase, mitochondrial"/>
    <property type="match status" value="1"/>
</dbReference>
<dbReference type="AlphaFoldDB" id="A0A1E4S5N1"/>
<keyword evidence="6" id="KW-0479">Metal-binding</keyword>
<reference evidence="19 20" key="1">
    <citation type="journal article" date="2016" name="Proc. Natl. Acad. Sci. U.S.A.">
        <title>Comparative genomics of biotechnologically important yeasts.</title>
        <authorList>
            <person name="Riley R."/>
            <person name="Haridas S."/>
            <person name="Wolfe K.H."/>
            <person name="Lopes M.R."/>
            <person name="Hittinger C.T."/>
            <person name="Goeker M."/>
            <person name="Salamov A.A."/>
            <person name="Wisecaver J.H."/>
            <person name="Long T.M."/>
            <person name="Calvey C.H."/>
            <person name="Aerts A.L."/>
            <person name="Barry K.W."/>
            <person name="Choi C."/>
            <person name="Clum A."/>
            <person name="Coughlan A.Y."/>
            <person name="Deshpande S."/>
            <person name="Douglass A.P."/>
            <person name="Hanson S.J."/>
            <person name="Klenk H.-P."/>
            <person name="LaButti K.M."/>
            <person name="Lapidus A."/>
            <person name="Lindquist E.A."/>
            <person name="Lipzen A.M."/>
            <person name="Meier-Kolthoff J.P."/>
            <person name="Ohm R.A."/>
            <person name="Otillar R.P."/>
            <person name="Pangilinan J.L."/>
            <person name="Peng Y."/>
            <person name="Rokas A."/>
            <person name="Rosa C.A."/>
            <person name="Scheuner C."/>
            <person name="Sibirny A.A."/>
            <person name="Slot J.C."/>
            <person name="Stielow J.B."/>
            <person name="Sun H."/>
            <person name="Kurtzman C.P."/>
            <person name="Blackwell M."/>
            <person name="Grigoriev I.V."/>
            <person name="Jeffries T.W."/>
        </authorList>
    </citation>
    <scope>NUCLEOTIDE SEQUENCE [LARGE SCALE GENOMIC DNA]</scope>
    <source>
        <strain evidence="20">ATCC 18201 / CBS 1600 / BCRC 20928 / JCM 3617 / NBRC 0987 / NRRL Y-1542</strain>
    </source>
</reference>
<dbReference type="RefSeq" id="XP_020071857.1">
    <property type="nucleotide sequence ID" value="XM_020216262.1"/>
</dbReference>
<dbReference type="PANTHER" id="PTHR10696">
    <property type="entry name" value="GAMMA-BUTYROBETAINE HYDROXYLASE-RELATED"/>
    <property type="match status" value="1"/>
</dbReference>
<dbReference type="UniPathway" id="UPA00118"/>
<name>A0A1E4S5N1_CYBJN</name>
<evidence type="ECO:0000259" key="17">
    <source>
        <dbReference type="Pfam" id="PF02668"/>
    </source>
</evidence>
<dbReference type="InterPro" id="IPR038492">
    <property type="entry name" value="GBBH-like_N_sf"/>
</dbReference>
<evidence type="ECO:0000256" key="10">
    <source>
        <dbReference type="ARBA" id="ARBA00023004"/>
    </source>
</evidence>
<comment type="similarity">
    <text evidence="4">Belongs to the gamma-BBH/TMLD family.</text>
</comment>
<organism evidence="19 20">
    <name type="scientific">Cyberlindnera jadinii (strain ATCC 18201 / CBS 1600 / BCRC 20928 / JCM 3617 / NBRC 0987 / NRRL Y-1542)</name>
    <name type="common">Torula yeast</name>
    <name type="synonym">Candida utilis</name>
    <dbReference type="NCBI Taxonomy" id="983966"/>
    <lineage>
        <taxon>Eukaryota</taxon>
        <taxon>Fungi</taxon>
        <taxon>Dikarya</taxon>
        <taxon>Ascomycota</taxon>
        <taxon>Saccharomycotina</taxon>
        <taxon>Saccharomycetes</taxon>
        <taxon>Phaffomycetales</taxon>
        <taxon>Phaffomycetaceae</taxon>
        <taxon>Cyberlindnera</taxon>
    </lineage>
</organism>
<protein>
    <recommendedName>
        <fullName evidence="16">Trimethyllysine dioxygenase</fullName>
        <ecNumber evidence="5">1.14.11.8</ecNumber>
    </recommendedName>
    <alternativeName>
        <fullName evidence="12">Epsilon-trimethyllysine 2-oxoglutarate dioxygenase</fullName>
    </alternativeName>
    <alternativeName>
        <fullName evidence="11">TML hydroxylase</fullName>
    </alternativeName>
    <alternativeName>
        <fullName evidence="13">TML-alpha-ketoglutarate dioxygenase</fullName>
    </alternativeName>
</protein>
<evidence type="ECO:0000256" key="15">
    <source>
        <dbReference type="ARBA" id="ARBA00049334"/>
    </source>
</evidence>
<keyword evidence="20" id="KW-1185">Reference proteome</keyword>
<evidence type="ECO:0000313" key="19">
    <source>
        <dbReference type="EMBL" id="ODV74818.1"/>
    </source>
</evidence>
<dbReference type="GO" id="GO:0005506">
    <property type="term" value="F:iron ion binding"/>
    <property type="evidence" value="ECO:0007669"/>
    <property type="project" value="InterPro"/>
</dbReference>
<dbReference type="SUPFAM" id="SSF51197">
    <property type="entry name" value="Clavaminate synthase-like"/>
    <property type="match status" value="1"/>
</dbReference>
<dbReference type="InterPro" id="IPR003819">
    <property type="entry name" value="TauD/TfdA-like"/>
</dbReference>
<keyword evidence="8 19" id="KW-0223">Dioxygenase</keyword>
<evidence type="ECO:0000256" key="1">
    <source>
        <dbReference type="ARBA" id="ARBA00001954"/>
    </source>
</evidence>
<dbReference type="GO" id="GO:0045329">
    <property type="term" value="P:carnitine biosynthetic process"/>
    <property type="evidence" value="ECO:0007669"/>
    <property type="project" value="UniProtKB-UniPathway"/>
</dbReference>
<dbReference type="OMA" id="EKVCIQP"/>
<evidence type="ECO:0000256" key="13">
    <source>
        <dbReference type="ARBA" id="ARBA00032283"/>
    </source>
</evidence>
<feature type="domain" description="TauD/TfdA-like" evidence="17">
    <location>
        <begin position="125"/>
        <end position="358"/>
    </location>
</feature>
<comment type="function">
    <text evidence="14">Converts trimethyllysine (TML) into hydroxytrimethyllysine (HTML).</text>
</comment>
<evidence type="ECO:0000259" key="18">
    <source>
        <dbReference type="Pfam" id="PF06155"/>
    </source>
</evidence>
<dbReference type="Pfam" id="PF06155">
    <property type="entry name" value="GBBH-like_N"/>
    <property type="match status" value="1"/>
</dbReference>
<evidence type="ECO:0000256" key="16">
    <source>
        <dbReference type="ARBA" id="ARBA00071191"/>
    </source>
</evidence>
<evidence type="ECO:0000256" key="4">
    <source>
        <dbReference type="ARBA" id="ARBA00008654"/>
    </source>
</evidence>
<dbReference type="Gene3D" id="3.60.130.10">
    <property type="entry name" value="Clavaminate synthase-like"/>
    <property type="match status" value="1"/>
</dbReference>
<evidence type="ECO:0000256" key="8">
    <source>
        <dbReference type="ARBA" id="ARBA00022964"/>
    </source>
</evidence>
<dbReference type="InterPro" id="IPR010376">
    <property type="entry name" value="GBBH-like_N"/>
</dbReference>
<keyword evidence="9" id="KW-0560">Oxidoreductase</keyword>
<comment type="cofactor">
    <cofactor evidence="2">
        <name>L-ascorbate</name>
        <dbReference type="ChEBI" id="CHEBI:38290"/>
    </cofactor>
</comment>
<dbReference type="Proteomes" id="UP000094389">
    <property type="component" value="Unassembled WGS sequence"/>
</dbReference>
<comment type="cofactor">
    <cofactor evidence="1">
        <name>Fe(2+)</name>
        <dbReference type="ChEBI" id="CHEBI:29033"/>
    </cofactor>
</comment>
<evidence type="ECO:0000256" key="9">
    <source>
        <dbReference type="ARBA" id="ARBA00023002"/>
    </source>
</evidence>
<dbReference type="InterPro" id="IPR012776">
    <property type="entry name" value="Trimethyllysine_dOase"/>
</dbReference>
<gene>
    <name evidence="19" type="ORF">CYBJADRAFT_171831</name>
</gene>
<dbReference type="InterPro" id="IPR042098">
    <property type="entry name" value="TauD-like_sf"/>
</dbReference>
<comment type="pathway">
    <text evidence="3">Amine and polyamine biosynthesis; carnitine biosynthesis.</text>
</comment>
<dbReference type="OrthoDB" id="408743at2759"/>
<evidence type="ECO:0000256" key="12">
    <source>
        <dbReference type="ARBA" id="ARBA00031778"/>
    </source>
</evidence>
<keyword evidence="7" id="KW-0124">Carnitine biosynthesis</keyword>
<evidence type="ECO:0000256" key="5">
    <source>
        <dbReference type="ARBA" id="ARBA00012267"/>
    </source>
</evidence>
<dbReference type="PANTHER" id="PTHR10696:SF51">
    <property type="entry name" value="TRIMETHYLLYSINE DIOXYGENASE, MITOCHONDRIAL"/>
    <property type="match status" value="1"/>
</dbReference>
<proteinExistence type="inferred from homology"/>
<evidence type="ECO:0000256" key="2">
    <source>
        <dbReference type="ARBA" id="ARBA00001961"/>
    </source>
</evidence>
<accession>A0A1E4S5N1</accession>
<evidence type="ECO:0000256" key="7">
    <source>
        <dbReference type="ARBA" id="ARBA00022873"/>
    </source>
</evidence>
<dbReference type="Gene3D" id="3.30.2020.30">
    <property type="match status" value="1"/>
</dbReference>
<feature type="domain" description="Gamma-butyrobetaine hydroxylase-like N-terminal" evidence="18">
    <location>
        <begin position="11"/>
        <end position="90"/>
    </location>
</feature>
<dbReference type="GO" id="GO:0005739">
    <property type="term" value="C:mitochondrion"/>
    <property type="evidence" value="ECO:0007669"/>
    <property type="project" value="TreeGrafter"/>
</dbReference>
<comment type="catalytic activity">
    <reaction evidence="15">
        <text>N(6),N(6),N(6)-trimethyl-L-lysine + 2-oxoglutarate + O2 = (3S)-3-hydroxy-N(6),N(6),N(6)-trimethyl-L-lysine + succinate + CO2</text>
        <dbReference type="Rhea" id="RHEA:14181"/>
        <dbReference type="ChEBI" id="CHEBI:15379"/>
        <dbReference type="ChEBI" id="CHEBI:16526"/>
        <dbReference type="ChEBI" id="CHEBI:16810"/>
        <dbReference type="ChEBI" id="CHEBI:30031"/>
        <dbReference type="ChEBI" id="CHEBI:58100"/>
        <dbReference type="ChEBI" id="CHEBI:141499"/>
        <dbReference type="EC" id="1.14.11.8"/>
    </reaction>
</comment>
<keyword evidence="10" id="KW-0408">Iron</keyword>
<evidence type="ECO:0000256" key="3">
    <source>
        <dbReference type="ARBA" id="ARBA00005022"/>
    </source>
</evidence>
<dbReference type="Pfam" id="PF02668">
    <property type="entry name" value="TauD"/>
    <property type="match status" value="1"/>
</dbReference>
<dbReference type="STRING" id="983966.A0A1E4S5N1"/>